<accession>A0A8S9P0A9</accession>
<name>A0A8S9P0A9_BRACR</name>
<dbReference type="EMBL" id="QGKX02001521">
    <property type="protein sequence ID" value="KAF3508145.1"/>
    <property type="molecule type" value="Genomic_DNA"/>
</dbReference>
<dbReference type="AlphaFoldDB" id="A0A8S9P0A9"/>
<reference evidence="1" key="1">
    <citation type="submission" date="2019-12" db="EMBL/GenBank/DDBJ databases">
        <title>Genome sequencing and annotation of Brassica cretica.</title>
        <authorList>
            <person name="Studholme D.J."/>
            <person name="Sarris P."/>
        </authorList>
    </citation>
    <scope>NUCLEOTIDE SEQUENCE</scope>
    <source>
        <strain evidence="1">PFS-109/04</strain>
        <tissue evidence="1">Leaf</tissue>
    </source>
</reference>
<evidence type="ECO:0000313" key="1">
    <source>
        <dbReference type="EMBL" id="KAF3508145.1"/>
    </source>
</evidence>
<organism evidence="1 2">
    <name type="scientific">Brassica cretica</name>
    <name type="common">Mustard</name>
    <dbReference type="NCBI Taxonomy" id="69181"/>
    <lineage>
        <taxon>Eukaryota</taxon>
        <taxon>Viridiplantae</taxon>
        <taxon>Streptophyta</taxon>
        <taxon>Embryophyta</taxon>
        <taxon>Tracheophyta</taxon>
        <taxon>Spermatophyta</taxon>
        <taxon>Magnoliopsida</taxon>
        <taxon>eudicotyledons</taxon>
        <taxon>Gunneridae</taxon>
        <taxon>Pentapetalae</taxon>
        <taxon>rosids</taxon>
        <taxon>malvids</taxon>
        <taxon>Brassicales</taxon>
        <taxon>Brassicaceae</taxon>
        <taxon>Brassiceae</taxon>
        <taxon>Brassica</taxon>
    </lineage>
</organism>
<gene>
    <name evidence="1" type="ORF">F2Q69_00006945</name>
</gene>
<dbReference type="Proteomes" id="UP000712600">
    <property type="component" value="Unassembled WGS sequence"/>
</dbReference>
<sequence>MEWARQFLYWVHGWKSSKGGYVFVSRGTSKNVAACATNLMVKSSAWTATDGKATSATLTGANSATLTAVRAATMTTARSYGLTVLILVKEQIMVGYGSGICILEDLVIMVMVE</sequence>
<protein>
    <submittedName>
        <fullName evidence="1">Uncharacterized protein</fullName>
    </submittedName>
</protein>
<evidence type="ECO:0000313" key="2">
    <source>
        <dbReference type="Proteomes" id="UP000712600"/>
    </source>
</evidence>
<comment type="caution">
    <text evidence="1">The sequence shown here is derived from an EMBL/GenBank/DDBJ whole genome shotgun (WGS) entry which is preliminary data.</text>
</comment>
<proteinExistence type="predicted"/>